<feature type="transmembrane region" description="Helical" evidence="2">
    <location>
        <begin position="474"/>
        <end position="495"/>
    </location>
</feature>
<protein>
    <submittedName>
        <fullName evidence="3">Uncharacterized protein</fullName>
    </submittedName>
</protein>
<accession>L1LG48</accession>
<gene>
    <name evidence="3" type="ORF">BEWA_043620</name>
</gene>
<feature type="transmembrane region" description="Helical" evidence="2">
    <location>
        <begin position="561"/>
        <end position="584"/>
    </location>
</feature>
<feature type="compositionally biased region" description="Polar residues" evidence="1">
    <location>
        <begin position="1"/>
        <end position="13"/>
    </location>
</feature>
<feature type="region of interest" description="Disordered" evidence="1">
    <location>
        <begin position="1"/>
        <end position="33"/>
    </location>
</feature>
<comment type="caution">
    <text evidence="3">The sequence shown here is derived from an EMBL/GenBank/DDBJ whole genome shotgun (WGS) entry which is preliminary data.</text>
</comment>
<sequence length="811" mass="92328">MRAQKTPSISSASDPREGYRFNSNSSNENDNTSILIRRSSVSSEIPRHEEPDTKLRPTGVSYERISPENRRWLLIWRIFMTVGIVLLVIAYAFFVMGLFYPLIYINAGEISDPDEFEPTSETLPHSIVTLYRQGAYTTIFIAITFSLMLPFIKMFALCIIPIIVVKHRSKQLLIYFGSNSSNLDRSSFEDDKAIKYSREILLILKLISKFQLVDSIILFFNIAYLRSAFVWAEGGHGLLYIIIYCLASLAGTQLVNLAVEGEKDIFDYWYAIRYAINPNSKRSISLTKGAGGNDNQDDPRKNWYTSEVFICLLVIFNILSGVSMLANEKLFSVSFTADRTKLISIDGNSFTILEIIMNLSDCWGVAPIFILFIQSIVIPLVFSVLFVSGIFCYNFTMHAKTNNRLMVRVNDDKDSEECLNWEGKCTKFIFGTCNVLSEWSSGEVIALGALAAYYSLLTAYRVKLSVPPKNFASCFSMVGVFGISSLLLNIVFYIWNNRVKHELSDVSIFVSRLETPKEVTPEYLNQNSNVTTEEPSDDVPKYKLIFIRIIDGIRYIIYSKVIVSLFFASLFLVMIFLTVFAFTFTIKEKTVNQHEVQRFLDTGMPQIYTMIKKNLPMSFGQCDYPPAIAPIPCSGTSPLFRFHGTAFVEIPWISGVQSINFLDSEFNITPEKRLQFRMHITFNKLRLFSKAGICIGPCKTLINGDNLCCGDNIHVEIVASIECNEKAPQLRNLNINALKVKNIRVMSNLNYIIHKIVNIESVIESRLKTHFNQIMTDSDFKILWRGVPFTLLEFINYVLLQNFPRGLKCPN</sequence>
<keyword evidence="2" id="KW-0812">Transmembrane</keyword>
<dbReference type="eggNOG" id="ENOG502SDII">
    <property type="taxonomic scope" value="Eukaryota"/>
</dbReference>
<feature type="transmembrane region" description="Helical" evidence="2">
    <location>
        <begin position="444"/>
        <end position="462"/>
    </location>
</feature>
<feature type="transmembrane region" description="Helical" evidence="2">
    <location>
        <begin position="74"/>
        <end position="103"/>
    </location>
</feature>
<dbReference type="EMBL" id="ACOU01000002">
    <property type="protein sequence ID" value="EKX74321.1"/>
    <property type="molecule type" value="Genomic_DNA"/>
</dbReference>
<feature type="transmembrane region" description="Helical" evidence="2">
    <location>
        <begin position="139"/>
        <end position="165"/>
    </location>
</feature>
<dbReference type="VEuPathDB" id="PiroplasmaDB:BEWA_043620"/>
<feature type="transmembrane region" description="Helical" evidence="2">
    <location>
        <begin position="308"/>
        <end position="326"/>
    </location>
</feature>
<name>L1LG48_THEEQ</name>
<dbReference type="AlphaFoldDB" id="L1LG48"/>
<feature type="transmembrane region" description="Helical" evidence="2">
    <location>
        <begin position="238"/>
        <end position="259"/>
    </location>
</feature>
<evidence type="ECO:0000256" key="1">
    <source>
        <dbReference type="SAM" id="MobiDB-lite"/>
    </source>
</evidence>
<keyword evidence="2" id="KW-0472">Membrane</keyword>
<feature type="transmembrane region" description="Helical" evidence="2">
    <location>
        <begin position="368"/>
        <end position="396"/>
    </location>
</feature>
<dbReference type="KEGG" id="beq:BEWA_043620"/>
<dbReference type="Proteomes" id="UP000031512">
    <property type="component" value="Unassembled WGS sequence"/>
</dbReference>
<dbReference type="RefSeq" id="XP_004833773.1">
    <property type="nucleotide sequence ID" value="XM_004833716.1"/>
</dbReference>
<organism evidence="3 4">
    <name type="scientific">Theileria equi strain WA</name>
    <dbReference type="NCBI Taxonomy" id="1537102"/>
    <lineage>
        <taxon>Eukaryota</taxon>
        <taxon>Sar</taxon>
        <taxon>Alveolata</taxon>
        <taxon>Apicomplexa</taxon>
        <taxon>Aconoidasida</taxon>
        <taxon>Piroplasmida</taxon>
        <taxon>Theileriidae</taxon>
        <taxon>Theileria</taxon>
    </lineage>
</organism>
<keyword evidence="2" id="KW-1133">Transmembrane helix</keyword>
<keyword evidence="4" id="KW-1185">Reference proteome</keyword>
<evidence type="ECO:0000313" key="4">
    <source>
        <dbReference type="Proteomes" id="UP000031512"/>
    </source>
</evidence>
<feature type="compositionally biased region" description="Low complexity" evidence="1">
    <location>
        <begin position="22"/>
        <end position="33"/>
    </location>
</feature>
<dbReference type="OrthoDB" id="363786at2759"/>
<dbReference type="GeneID" id="15807769"/>
<proteinExistence type="predicted"/>
<evidence type="ECO:0000313" key="3">
    <source>
        <dbReference type="EMBL" id="EKX74321.1"/>
    </source>
</evidence>
<reference evidence="3 4" key="1">
    <citation type="journal article" date="2012" name="BMC Genomics">
        <title>Comparative genomic analysis and phylogenetic position of Theileria equi.</title>
        <authorList>
            <person name="Kappmeyer L.S."/>
            <person name="Thiagarajan M."/>
            <person name="Herndon D.R."/>
            <person name="Ramsay J.D."/>
            <person name="Caler E."/>
            <person name="Djikeng A."/>
            <person name="Gillespie J.J."/>
            <person name="Lau A.O."/>
            <person name="Roalson E.H."/>
            <person name="Silva J.C."/>
            <person name="Silva M.G."/>
            <person name="Suarez C.E."/>
            <person name="Ueti M.W."/>
            <person name="Nene V.M."/>
            <person name="Mealey R.H."/>
            <person name="Knowles D.P."/>
            <person name="Brayton K.A."/>
        </authorList>
    </citation>
    <scope>NUCLEOTIDE SEQUENCE [LARGE SCALE GENOMIC DNA]</scope>
    <source>
        <strain evidence="3 4">WA</strain>
    </source>
</reference>
<evidence type="ECO:0000256" key="2">
    <source>
        <dbReference type="SAM" id="Phobius"/>
    </source>
</evidence>